<feature type="transmembrane region" description="Helical" evidence="1">
    <location>
        <begin position="241"/>
        <end position="262"/>
    </location>
</feature>
<dbReference type="AlphaFoldDB" id="A0A7W5DPS0"/>
<keyword evidence="3" id="KW-1185">Reference proteome</keyword>
<keyword evidence="1" id="KW-0472">Membrane</keyword>
<accession>A0A7W5DPS0</accession>
<keyword evidence="1" id="KW-1133">Transmembrane helix</keyword>
<proteinExistence type="predicted"/>
<reference evidence="2 3" key="1">
    <citation type="submission" date="2020-08" db="EMBL/GenBank/DDBJ databases">
        <title>Genomic Encyclopedia of Type Strains, Phase IV (KMG-IV): sequencing the most valuable type-strain genomes for metagenomic binning, comparative biology and taxonomic classification.</title>
        <authorList>
            <person name="Goeker M."/>
        </authorList>
    </citation>
    <scope>NUCLEOTIDE SEQUENCE [LARGE SCALE GENOMIC DNA]</scope>
    <source>
        <strain evidence="2 3">DSM 27471</strain>
    </source>
</reference>
<dbReference type="RefSeq" id="WP_183412671.1">
    <property type="nucleotide sequence ID" value="NZ_JACHYB010000001.1"/>
</dbReference>
<keyword evidence="1" id="KW-0812">Transmembrane</keyword>
<evidence type="ECO:0000313" key="2">
    <source>
        <dbReference type="EMBL" id="MBB3186835.1"/>
    </source>
</evidence>
<name>A0A7W5DPS0_9PORP</name>
<protein>
    <recommendedName>
        <fullName evidence="4">Lipoprotein</fullName>
    </recommendedName>
</protein>
<evidence type="ECO:0000256" key="1">
    <source>
        <dbReference type="SAM" id="Phobius"/>
    </source>
</evidence>
<comment type="caution">
    <text evidence="2">The sequence shown here is derived from an EMBL/GenBank/DDBJ whole genome shotgun (WGS) entry which is preliminary data.</text>
</comment>
<dbReference type="EMBL" id="JACHYB010000001">
    <property type="protein sequence ID" value="MBB3186835.1"/>
    <property type="molecule type" value="Genomic_DNA"/>
</dbReference>
<evidence type="ECO:0008006" key="4">
    <source>
        <dbReference type="Google" id="ProtNLM"/>
    </source>
</evidence>
<gene>
    <name evidence="2" type="ORF">FHX64_000998</name>
</gene>
<organism evidence="2 3">
    <name type="scientific">Microbacter margulisiae</name>
    <dbReference type="NCBI Taxonomy" id="1350067"/>
    <lineage>
        <taxon>Bacteria</taxon>
        <taxon>Pseudomonadati</taxon>
        <taxon>Bacteroidota</taxon>
        <taxon>Bacteroidia</taxon>
        <taxon>Bacteroidales</taxon>
        <taxon>Porphyromonadaceae</taxon>
        <taxon>Microbacter</taxon>
    </lineage>
</organism>
<evidence type="ECO:0000313" key="3">
    <source>
        <dbReference type="Proteomes" id="UP000544222"/>
    </source>
</evidence>
<sequence>MVFCYKKVGILVGVIALLYGCSTTFIPINTSYTDYKYSKLSRDTFAQSSVAVFPFFSDSLYRNDINGAENDVYVSLAHQFPKLHIISSEQIRQRIKLLTHKNKDEQTLLSNYSIFSSSTRQFFYDLYLTDHCRYVLYSVVRRKKESQIINQHGKPLKHFEPIEVEIFTQMWDNKNGTIVWQGAGSSSTIKDIHHEPIDTLSLIHLASNNLIQRICDNDIGEQLNTQSLYNLQQKRMQDTSFNLKMIIGGLTLVSALVVYFIVSP</sequence>
<feature type="transmembrane region" description="Helical" evidence="1">
    <location>
        <begin position="12"/>
        <end position="32"/>
    </location>
</feature>
<dbReference type="PROSITE" id="PS51257">
    <property type="entry name" value="PROKAR_LIPOPROTEIN"/>
    <property type="match status" value="1"/>
</dbReference>
<dbReference type="Proteomes" id="UP000544222">
    <property type="component" value="Unassembled WGS sequence"/>
</dbReference>